<organism evidence="2 3">
    <name type="scientific">Streptacidiphilus fuscans</name>
    <dbReference type="NCBI Taxonomy" id="2789292"/>
    <lineage>
        <taxon>Bacteria</taxon>
        <taxon>Bacillati</taxon>
        <taxon>Actinomycetota</taxon>
        <taxon>Actinomycetes</taxon>
        <taxon>Kitasatosporales</taxon>
        <taxon>Streptomycetaceae</taxon>
        <taxon>Streptacidiphilus</taxon>
    </lineage>
</organism>
<dbReference type="CDD" id="cd02440">
    <property type="entry name" value="AdoMet_MTases"/>
    <property type="match status" value="1"/>
</dbReference>
<keyword evidence="2" id="KW-0808">Transferase</keyword>
<reference evidence="2" key="1">
    <citation type="submission" date="2020-11" db="EMBL/GenBank/DDBJ databases">
        <title>Isolation and identification of active actinomycetes.</title>
        <authorList>
            <person name="Yu B."/>
        </authorList>
    </citation>
    <scope>NUCLEOTIDE SEQUENCE</scope>
    <source>
        <strain evidence="2">NEAU-YB345</strain>
    </source>
</reference>
<dbReference type="Proteomes" id="UP000657385">
    <property type="component" value="Unassembled WGS sequence"/>
</dbReference>
<dbReference type="InterPro" id="IPR041698">
    <property type="entry name" value="Methyltransf_25"/>
</dbReference>
<dbReference type="GO" id="GO:0032259">
    <property type="term" value="P:methylation"/>
    <property type="evidence" value="ECO:0007669"/>
    <property type="project" value="UniProtKB-KW"/>
</dbReference>
<evidence type="ECO:0000313" key="2">
    <source>
        <dbReference type="EMBL" id="MBF9072670.1"/>
    </source>
</evidence>
<dbReference type="Pfam" id="PF13649">
    <property type="entry name" value="Methyltransf_25"/>
    <property type="match status" value="1"/>
</dbReference>
<name>A0A931B7K0_9ACTN</name>
<dbReference type="GO" id="GO:0008168">
    <property type="term" value="F:methyltransferase activity"/>
    <property type="evidence" value="ECO:0007669"/>
    <property type="project" value="UniProtKB-KW"/>
</dbReference>
<dbReference type="Gene3D" id="3.40.50.150">
    <property type="entry name" value="Vaccinia Virus protein VP39"/>
    <property type="match status" value="1"/>
</dbReference>
<protein>
    <submittedName>
        <fullName evidence="2">Class I SAM-dependent methyltransferase</fullName>
    </submittedName>
</protein>
<accession>A0A931B7K0</accession>
<dbReference type="SUPFAM" id="SSF53335">
    <property type="entry name" value="S-adenosyl-L-methionine-dependent methyltransferases"/>
    <property type="match status" value="1"/>
</dbReference>
<evidence type="ECO:0000313" key="3">
    <source>
        <dbReference type="Proteomes" id="UP000657385"/>
    </source>
</evidence>
<evidence type="ECO:0000259" key="1">
    <source>
        <dbReference type="Pfam" id="PF13649"/>
    </source>
</evidence>
<gene>
    <name evidence="2" type="ORF">I2501_32100</name>
</gene>
<dbReference type="AlphaFoldDB" id="A0A931B7K0"/>
<proteinExistence type="predicted"/>
<dbReference type="InterPro" id="IPR029063">
    <property type="entry name" value="SAM-dependent_MTases_sf"/>
</dbReference>
<dbReference type="EMBL" id="JADPRT010000017">
    <property type="protein sequence ID" value="MBF9072670.1"/>
    <property type="molecule type" value="Genomic_DNA"/>
</dbReference>
<feature type="domain" description="Methyltransferase" evidence="1">
    <location>
        <begin position="96"/>
        <end position="183"/>
    </location>
</feature>
<dbReference type="RefSeq" id="WP_196197833.1">
    <property type="nucleotide sequence ID" value="NZ_JADPRT010000017.1"/>
</dbReference>
<comment type="caution">
    <text evidence="2">The sequence shown here is derived from an EMBL/GenBank/DDBJ whole genome shotgun (WGS) entry which is preliminary data.</text>
</comment>
<sequence>MRITERTPERIAERIPARTPTRITFVPAPVRPSHGSAPRPWAQDPFAQAMRTGRGPLWLRRADGHRHPLDVERWCAPPDAADRSLLARCLLTGRPVLDVGCGPGRLVIELLSLGLPALGVDVTSAAVARTRAGGGVAVCRSVFDRLPGEGRWGTALLADGNLGIGGDPTALLARCREVLAPGGTVLVEVEPRDVDDRVTVRVEDASGWSGPPFAWARVGASAATACAAEAGLAERERWKVDGRAFMAFTRLS</sequence>
<keyword evidence="2" id="KW-0489">Methyltransferase</keyword>
<keyword evidence="3" id="KW-1185">Reference proteome</keyword>